<dbReference type="HOGENOM" id="CLU_003703_13_0_1"/>
<evidence type="ECO:0000256" key="1">
    <source>
        <dbReference type="SAM" id="Phobius"/>
    </source>
</evidence>
<proteinExistence type="predicted"/>
<feature type="domain" description="CxC2-like cysteine cluster KDZ transposase-associated" evidence="2">
    <location>
        <begin position="78"/>
        <end position="137"/>
    </location>
</feature>
<name>A0A0C9V377_9AGAM</name>
<evidence type="ECO:0000259" key="2">
    <source>
        <dbReference type="Pfam" id="PF18803"/>
    </source>
</evidence>
<dbReference type="OrthoDB" id="2737640at2759"/>
<keyword evidence="1" id="KW-0472">Membrane</keyword>
<dbReference type="Pfam" id="PF18803">
    <property type="entry name" value="CxC2"/>
    <property type="match status" value="1"/>
</dbReference>
<keyword evidence="1" id="KW-1133">Transmembrane helix</keyword>
<organism evidence="3 4">
    <name type="scientific">Hydnomerulius pinastri MD-312</name>
    <dbReference type="NCBI Taxonomy" id="994086"/>
    <lineage>
        <taxon>Eukaryota</taxon>
        <taxon>Fungi</taxon>
        <taxon>Dikarya</taxon>
        <taxon>Basidiomycota</taxon>
        <taxon>Agaricomycotina</taxon>
        <taxon>Agaricomycetes</taxon>
        <taxon>Agaricomycetidae</taxon>
        <taxon>Boletales</taxon>
        <taxon>Boletales incertae sedis</taxon>
        <taxon>Leucogyrophana</taxon>
    </lineage>
</organism>
<dbReference type="EMBL" id="KN839881">
    <property type="protein sequence ID" value="KIJ59749.1"/>
    <property type="molecule type" value="Genomic_DNA"/>
</dbReference>
<protein>
    <recommendedName>
        <fullName evidence="2">CxC2-like cysteine cluster KDZ transposase-associated domain-containing protein</fullName>
    </recommendedName>
</protein>
<reference evidence="3 4" key="1">
    <citation type="submission" date="2014-04" db="EMBL/GenBank/DDBJ databases">
        <title>Evolutionary Origins and Diversification of the Mycorrhizal Mutualists.</title>
        <authorList>
            <consortium name="DOE Joint Genome Institute"/>
            <consortium name="Mycorrhizal Genomics Consortium"/>
            <person name="Kohler A."/>
            <person name="Kuo A."/>
            <person name="Nagy L.G."/>
            <person name="Floudas D."/>
            <person name="Copeland A."/>
            <person name="Barry K.W."/>
            <person name="Cichocki N."/>
            <person name="Veneault-Fourrey C."/>
            <person name="LaButti K."/>
            <person name="Lindquist E.A."/>
            <person name="Lipzen A."/>
            <person name="Lundell T."/>
            <person name="Morin E."/>
            <person name="Murat C."/>
            <person name="Riley R."/>
            <person name="Ohm R."/>
            <person name="Sun H."/>
            <person name="Tunlid A."/>
            <person name="Henrissat B."/>
            <person name="Grigoriev I.V."/>
            <person name="Hibbett D.S."/>
            <person name="Martin F."/>
        </authorList>
    </citation>
    <scope>NUCLEOTIDE SEQUENCE [LARGE SCALE GENOMIC DNA]</scope>
    <source>
        <strain evidence="3 4">MD-312</strain>
    </source>
</reference>
<dbReference type="InterPro" id="IPR040521">
    <property type="entry name" value="KDZ"/>
</dbReference>
<dbReference type="Proteomes" id="UP000053820">
    <property type="component" value="Unassembled WGS sequence"/>
</dbReference>
<dbReference type="InterPro" id="IPR041457">
    <property type="entry name" value="CxC2_KDZ-assoc"/>
</dbReference>
<sequence length="857" mass="96804">MQMHVVQHTACPKCPNVHVISFPEGIVSTSTPSSSGTISYNVWPKTPPTPMARSLEATKLPKQAGVWWIDNYFVKLSLKDAGQIIRLGHGSQPCLSPISAHLSFTVIDNTGLHNVSVQFYGCLDSPSHYIQLLHMRYSEFSRVVRQWQHVITLKHAGQGHNPAGVAAMQPGALVIEYLYALYLSMDANFKLSLKDHKLKDIKLAPGLGCMVKEDMFQQTLRSHLEQPEESMCHVQHDVIVQVNTQSATGYLATGVGAVMCVHHFLVRKNGIVDLQKGEKYVNMDYALFLTLVGVSIGLLFITYDIACQYHKKLFAWMRSLPDILHFEKPRSSMPFPTTLSLNFLQGSARTCGEGIETIWAHINGIGMSIREMSPGAQHETLNNHTNTWNWWKIVGMGSHLLKKLKEAHAMVKKHQAFFDMIMATFNSGTISAWTHAIQAWEADLAKPSPYLEPESCTTQADICLQLAWEDVAEAQDGTVSPHFITASQFLQMGLDIEEQCTLHSNLKDNGTSTQLTRDQEKQNVLQHCISWWRELQHIYMPFLVSQLDNSELDEDSTSKSTPLFLPSSVPQFSTNSPGFSDLCQKELHPRKAQADDSLKDVRCHCHIIQGLWDFKRANVSGTGNHANTRARAILEHFVDKMNNHAACYCCARLAIIALDPSTDWRSCLHELKQGDLRGPARDAASPSEGRYKQSWIWLIPPIGHSESVLPTQAPMMNSELNKHVRVEWAKSHVWLERWKEERLLVTEEMRRVLAYFEWKATWWKDKAEVHIVGDVQLAHGLRVYAHKQASTFQSLTQKFAHMWVSTLKSFGLPAEWESSYFTDANPSPERNTQLEVMDGEDSEDSTLEVGLVFDEDL</sequence>
<keyword evidence="1" id="KW-0812">Transmembrane</keyword>
<dbReference type="Pfam" id="PF18758">
    <property type="entry name" value="KDZ"/>
    <property type="match status" value="1"/>
</dbReference>
<dbReference type="AlphaFoldDB" id="A0A0C9V377"/>
<evidence type="ECO:0000313" key="3">
    <source>
        <dbReference type="EMBL" id="KIJ59749.1"/>
    </source>
</evidence>
<keyword evidence="4" id="KW-1185">Reference proteome</keyword>
<evidence type="ECO:0000313" key="4">
    <source>
        <dbReference type="Proteomes" id="UP000053820"/>
    </source>
</evidence>
<accession>A0A0C9V377</accession>
<gene>
    <name evidence="3" type="ORF">HYDPIDRAFT_177697</name>
</gene>
<feature type="transmembrane region" description="Helical" evidence="1">
    <location>
        <begin position="285"/>
        <end position="303"/>
    </location>
</feature>